<evidence type="ECO:0000313" key="3">
    <source>
        <dbReference type="EMBL" id="KAK0729586.1"/>
    </source>
</evidence>
<feature type="transmembrane region" description="Helical" evidence="1">
    <location>
        <begin position="221"/>
        <end position="239"/>
    </location>
</feature>
<reference evidence="3" key="1">
    <citation type="submission" date="2023-06" db="EMBL/GenBank/DDBJ databases">
        <title>Genome-scale phylogeny and comparative genomics of the fungal order Sordariales.</title>
        <authorList>
            <consortium name="Lawrence Berkeley National Laboratory"/>
            <person name="Hensen N."/>
            <person name="Bonometti L."/>
            <person name="Westerberg I."/>
            <person name="Brannstrom I.O."/>
            <person name="Guillou S."/>
            <person name="Cros-Aarteil S."/>
            <person name="Calhoun S."/>
            <person name="Haridas S."/>
            <person name="Kuo A."/>
            <person name="Mondo S."/>
            <person name="Pangilinan J."/>
            <person name="Riley R."/>
            <person name="Labutti K."/>
            <person name="Andreopoulos B."/>
            <person name="Lipzen A."/>
            <person name="Chen C."/>
            <person name="Yanf M."/>
            <person name="Daum C."/>
            <person name="Ng V."/>
            <person name="Clum A."/>
            <person name="Steindorff A."/>
            <person name="Ohm R."/>
            <person name="Martin F."/>
            <person name="Silar P."/>
            <person name="Natvig D."/>
            <person name="Lalanne C."/>
            <person name="Gautier V."/>
            <person name="Ament-Velasquez S.L."/>
            <person name="Kruys A."/>
            <person name="Hutchinson M.I."/>
            <person name="Powell A.J."/>
            <person name="Barry K."/>
            <person name="Miller A.N."/>
            <person name="Grigoriev I.V."/>
            <person name="Debuchy R."/>
            <person name="Gladieux P."/>
            <person name="Thoren M.H."/>
            <person name="Johannesson H."/>
        </authorList>
    </citation>
    <scope>NUCLEOTIDE SEQUENCE</scope>
    <source>
        <strain evidence="3">SMH4607-1</strain>
    </source>
</reference>
<keyword evidence="1" id="KW-0472">Membrane</keyword>
<feature type="non-terminal residue" evidence="3">
    <location>
        <position position="1"/>
    </location>
</feature>
<dbReference type="Pfam" id="PF20237">
    <property type="entry name" value="DUF6594"/>
    <property type="match status" value="1"/>
</dbReference>
<dbReference type="EMBL" id="JAUKUA010000001">
    <property type="protein sequence ID" value="KAK0729586.1"/>
    <property type="molecule type" value="Genomic_DNA"/>
</dbReference>
<dbReference type="AlphaFoldDB" id="A0AA40B8G6"/>
<dbReference type="InterPro" id="IPR046529">
    <property type="entry name" value="DUF6594"/>
</dbReference>
<feature type="transmembrane region" description="Helical" evidence="1">
    <location>
        <begin position="195"/>
        <end position="215"/>
    </location>
</feature>
<dbReference type="PANTHER" id="PTHR34502:SF3">
    <property type="entry name" value="DUF6594 DOMAIN-CONTAINING PROTEIN"/>
    <property type="match status" value="1"/>
</dbReference>
<sequence length="285" mass="31277">DSVEDYPLGYPRFSALIASHDSLHLCRRFSNLRARLLLLKQDRLALLEKRLEKIDREEVVLLSLGSSRDDTNPERISVLAEIDAALADYDALLERNHRILGLEDASHRDVANLQNWVDGNGCIARQETAYLARAKDLVSVASPDDGATAWLVVLVQGCWAYVYSRIGQQSQLNASRDPNVHIYPRSSTTRVARMLMTPFVVFLLMAPVITCNLISSLTARLGVIVAATTGFVAVLSGLTRARTVELVVAGATYSTVLIVFISSTDGSRNETSSVILRPSGMPPQL</sequence>
<feature type="domain" description="DUF6594" evidence="2">
    <location>
        <begin position="10"/>
        <end position="257"/>
    </location>
</feature>
<feature type="transmembrane region" description="Helical" evidence="1">
    <location>
        <begin position="246"/>
        <end position="263"/>
    </location>
</feature>
<name>A0AA40B8G6_9PEZI</name>
<keyword evidence="1" id="KW-0812">Transmembrane</keyword>
<dbReference type="Proteomes" id="UP001172102">
    <property type="component" value="Unassembled WGS sequence"/>
</dbReference>
<proteinExistence type="predicted"/>
<comment type="caution">
    <text evidence="3">The sequence shown here is derived from an EMBL/GenBank/DDBJ whole genome shotgun (WGS) entry which is preliminary data.</text>
</comment>
<dbReference type="PANTHER" id="PTHR34502">
    <property type="entry name" value="DUF6594 DOMAIN-CONTAINING PROTEIN-RELATED"/>
    <property type="match status" value="1"/>
</dbReference>
<keyword evidence="4" id="KW-1185">Reference proteome</keyword>
<evidence type="ECO:0000313" key="4">
    <source>
        <dbReference type="Proteomes" id="UP001172102"/>
    </source>
</evidence>
<protein>
    <recommendedName>
        <fullName evidence="2">DUF6594 domain-containing protein</fullName>
    </recommendedName>
</protein>
<keyword evidence="1" id="KW-1133">Transmembrane helix</keyword>
<organism evidence="3 4">
    <name type="scientific">Lasiosphaeris hirsuta</name>
    <dbReference type="NCBI Taxonomy" id="260670"/>
    <lineage>
        <taxon>Eukaryota</taxon>
        <taxon>Fungi</taxon>
        <taxon>Dikarya</taxon>
        <taxon>Ascomycota</taxon>
        <taxon>Pezizomycotina</taxon>
        <taxon>Sordariomycetes</taxon>
        <taxon>Sordariomycetidae</taxon>
        <taxon>Sordariales</taxon>
        <taxon>Lasiosphaeriaceae</taxon>
        <taxon>Lasiosphaeris</taxon>
    </lineage>
</organism>
<evidence type="ECO:0000259" key="2">
    <source>
        <dbReference type="Pfam" id="PF20237"/>
    </source>
</evidence>
<accession>A0AA40B8G6</accession>
<evidence type="ECO:0000256" key="1">
    <source>
        <dbReference type="SAM" id="Phobius"/>
    </source>
</evidence>
<gene>
    <name evidence="3" type="ORF">B0H67DRAFT_475183</name>
</gene>